<organism evidence="1 2">
    <name type="scientific">Gigaspora margarita</name>
    <dbReference type="NCBI Taxonomy" id="4874"/>
    <lineage>
        <taxon>Eukaryota</taxon>
        <taxon>Fungi</taxon>
        <taxon>Fungi incertae sedis</taxon>
        <taxon>Mucoromycota</taxon>
        <taxon>Glomeromycotina</taxon>
        <taxon>Glomeromycetes</taxon>
        <taxon>Diversisporales</taxon>
        <taxon>Gigasporaceae</taxon>
        <taxon>Gigaspora</taxon>
    </lineage>
</organism>
<gene>
    <name evidence="1" type="ORF">GMARGA_LOCUS14992</name>
</gene>
<name>A0ABN7V6I6_GIGMA</name>
<evidence type="ECO:0000313" key="1">
    <source>
        <dbReference type="EMBL" id="CAG8737189.1"/>
    </source>
</evidence>
<sequence>NNTNTNNEKCFWVKFAEIGQKGGFNNKKVFEGLCQVMAQIADCEQHKKGFQNLKYSDQFSDFLVILASLTQVKRLVDTIKYTGPIIVMSDNTKLKERLGFLSLYSCIVGSTFLIELTKVSLYEDIYQIIDTIKLYNAIASQVCVYLLQIEEEDCFADGHSQLTFILDSTRRSQNCNIEDYASIGITNRSLEMSVLVKQCHSHKAYTNQRMERKVTALSASGPNYRFNSSLVSFLLSNECARPGILRQNR</sequence>
<feature type="non-terminal residue" evidence="1">
    <location>
        <position position="1"/>
    </location>
</feature>
<reference evidence="1 2" key="1">
    <citation type="submission" date="2021-06" db="EMBL/GenBank/DDBJ databases">
        <authorList>
            <person name="Kallberg Y."/>
            <person name="Tangrot J."/>
            <person name="Rosling A."/>
        </authorList>
    </citation>
    <scope>NUCLEOTIDE SEQUENCE [LARGE SCALE GENOMIC DNA]</scope>
    <source>
        <strain evidence="1 2">120-4 pot B 10/14</strain>
    </source>
</reference>
<protein>
    <submittedName>
        <fullName evidence="1">36408_t:CDS:1</fullName>
    </submittedName>
</protein>
<dbReference type="EMBL" id="CAJVQB010010156">
    <property type="protein sequence ID" value="CAG8737189.1"/>
    <property type="molecule type" value="Genomic_DNA"/>
</dbReference>
<dbReference type="Proteomes" id="UP000789901">
    <property type="component" value="Unassembled WGS sequence"/>
</dbReference>
<accession>A0ABN7V6I6</accession>
<proteinExistence type="predicted"/>
<keyword evidence="2" id="KW-1185">Reference proteome</keyword>
<comment type="caution">
    <text evidence="1">The sequence shown here is derived from an EMBL/GenBank/DDBJ whole genome shotgun (WGS) entry which is preliminary data.</text>
</comment>
<evidence type="ECO:0000313" key="2">
    <source>
        <dbReference type="Proteomes" id="UP000789901"/>
    </source>
</evidence>